<dbReference type="CDD" id="cd18774">
    <property type="entry name" value="PDC2_HK_sensor"/>
    <property type="match status" value="1"/>
</dbReference>
<evidence type="ECO:0000256" key="3">
    <source>
        <dbReference type="ARBA" id="ARBA00022568"/>
    </source>
</evidence>
<keyword evidence="11" id="KW-0406">Ion transport</keyword>
<evidence type="ECO:0000256" key="11">
    <source>
        <dbReference type="ARBA" id="ARBA00023065"/>
    </source>
</evidence>
<dbReference type="AlphaFoldDB" id="A0A8B6E5W7"/>
<dbReference type="PANTHER" id="PTHR10166:SF67">
    <property type="entry name" value="VWFA DOMAIN-CONTAINING PROTEIN"/>
    <property type="match status" value="1"/>
</dbReference>
<dbReference type="InterPro" id="IPR013680">
    <property type="entry name" value="VDCC_a2/dsu"/>
</dbReference>
<organism evidence="18 19">
    <name type="scientific">Mytilus galloprovincialis</name>
    <name type="common">Mediterranean mussel</name>
    <dbReference type="NCBI Taxonomy" id="29158"/>
    <lineage>
        <taxon>Eukaryota</taxon>
        <taxon>Metazoa</taxon>
        <taxon>Spiralia</taxon>
        <taxon>Lophotrochozoa</taxon>
        <taxon>Mollusca</taxon>
        <taxon>Bivalvia</taxon>
        <taxon>Autobranchia</taxon>
        <taxon>Pteriomorphia</taxon>
        <taxon>Mytilida</taxon>
        <taxon>Mytiloidea</taxon>
        <taxon>Mytilidae</taxon>
        <taxon>Mytilinae</taxon>
        <taxon>Mytilus</taxon>
    </lineage>
</organism>
<protein>
    <recommendedName>
        <fullName evidence="17">VWFA domain-containing protein</fullName>
    </recommendedName>
</protein>
<keyword evidence="19" id="KW-1185">Reference proteome</keyword>
<keyword evidence="13" id="KW-1015">Disulfide bond</keyword>
<evidence type="ECO:0000256" key="1">
    <source>
        <dbReference type="ARBA" id="ARBA00004479"/>
    </source>
</evidence>
<feature type="domain" description="VWFA" evidence="17">
    <location>
        <begin position="246"/>
        <end position="456"/>
    </location>
</feature>
<evidence type="ECO:0000256" key="7">
    <source>
        <dbReference type="ARBA" id="ARBA00022729"/>
    </source>
</evidence>
<keyword evidence="9" id="KW-0851">Voltage-gated channel</keyword>
<evidence type="ECO:0000256" key="12">
    <source>
        <dbReference type="ARBA" id="ARBA00023136"/>
    </source>
</evidence>
<dbReference type="Proteomes" id="UP000596742">
    <property type="component" value="Unassembled WGS sequence"/>
</dbReference>
<evidence type="ECO:0000256" key="13">
    <source>
        <dbReference type="ARBA" id="ARBA00023157"/>
    </source>
</evidence>
<evidence type="ECO:0000256" key="8">
    <source>
        <dbReference type="ARBA" id="ARBA00022837"/>
    </source>
</evidence>
<keyword evidence="3" id="KW-0109">Calcium transport</keyword>
<evidence type="ECO:0000256" key="16">
    <source>
        <dbReference type="SAM" id="Phobius"/>
    </source>
</evidence>
<dbReference type="Pfam" id="PF13768">
    <property type="entry name" value="VWA_3"/>
    <property type="match status" value="1"/>
</dbReference>
<dbReference type="Gene3D" id="3.40.50.410">
    <property type="entry name" value="von Willebrand factor, type A domain"/>
    <property type="match status" value="1"/>
</dbReference>
<dbReference type="Gene3D" id="3.30.450.20">
    <property type="entry name" value="PAS domain"/>
    <property type="match status" value="1"/>
</dbReference>
<dbReference type="InterPro" id="IPR036465">
    <property type="entry name" value="vWFA_dom_sf"/>
</dbReference>
<evidence type="ECO:0000256" key="9">
    <source>
        <dbReference type="ARBA" id="ARBA00022882"/>
    </source>
</evidence>
<evidence type="ECO:0000313" key="19">
    <source>
        <dbReference type="Proteomes" id="UP000596742"/>
    </source>
</evidence>
<keyword evidence="5 16" id="KW-0812">Transmembrane</keyword>
<evidence type="ECO:0000256" key="14">
    <source>
        <dbReference type="ARBA" id="ARBA00023180"/>
    </source>
</evidence>
<sequence length="1059" mass="120844">MADMGDSGARIGITIVLFCILVIEVGSSFQLQNVKMSQAKEWSEKISMKLNTSSMGESMGFSNFIEVQYNKAESYITFEKNNGVELVKEMATQLEKMLGKKMAALKDLVNAAETAVRDHKWREDMRIGDVQYWDAKNHSQLHDILSYNERFLQSINESVSTVHIPVEIYNGNIDILNGLKWSNDLDQAFMKNYENDPDILWQYFGSQTGFMRTFPGSKWSIKHDDVDLFDVRRRPWYTQGSSSPKDMLILIDTSGSVHGQALSLIKVAVKSILDTLGENDFVNIANFSKSVTFVSCFETFVQANHRNKKDIIIVPPRLKRATKSALVLQGQLYFHSIVYDLGFTAKDMANYESALTFAFDEFDKFDNSSDSGAKCNRMIMLTDGGTDDAEKVFNERNFKRPDEDQVRVFTYAVGQTANPNRGIRWMACANRGKFSEIPAMGAIRARVQGLGMMTTVTLPVYNKTDNADRQANQTILGVMGTDVTTAQMEKYTPVWKLGPNGYSFAINANGYVMFHPKLRVHDDFKDPPNMDFLDIEVENKEKEELRKNMTDGITGDASMVTYVISADNNHTDQERRHYFYRNIKSTSFSLGLSIPSYQKYTMVFTSTPKDIVKSGTPFIEDNKSIVLVAPWKYVKNGSLASNLSDIYSSYKKWEKSGKDDDFWDNEKLLTLHMDLEKTEHMHEFFNQFMLNRTEAIFVATYGGLTRIVPTGSKYKEKIEKDRDTWKASYFKRALDYDGLVFSAPYTLKERTENDTEPIPDIMITKSVTVTAYNYKPAVIGSFVKHEKIVEILGTETDQNCGVDSSIDCYLLDDGAFLISSNREEHFDEVGRFFGKVDPLLMHELYNISVYQRLEDFDYQATCSLNDSTTSSAIRLRIPSINILFELLTVNWWSSIWTWWVSNLSFYSWLNAPVVETANAPEVNKNCIKRQAQYYIPTDFSEIEGVIECINVNCTRNYKAIKLNNSKLKSNLMFVMVDAKCDGCLEEKSGDIDLLQEPKVFEKESEHFCNKQARYRRVTEPCYDYHEKEESDCSGPLSTPVSVAVIVIATIVTVLCTWIR</sequence>
<name>A0A8B6E5W7_MYTGA</name>
<dbReference type="SMART" id="SM00327">
    <property type="entry name" value="VWA"/>
    <property type="match status" value="1"/>
</dbReference>
<dbReference type="InterPro" id="IPR002035">
    <property type="entry name" value="VWF_A"/>
</dbReference>
<evidence type="ECO:0000256" key="6">
    <source>
        <dbReference type="ARBA" id="ARBA00022723"/>
    </source>
</evidence>
<evidence type="ECO:0000256" key="10">
    <source>
        <dbReference type="ARBA" id="ARBA00022989"/>
    </source>
</evidence>
<keyword evidence="12 16" id="KW-0472">Membrane</keyword>
<dbReference type="OrthoDB" id="10054666at2759"/>
<accession>A0A8B6E5W7</accession>
<keyword evidence="7" id="KW-0732">Signal</keyword>
<keyword evidence="10 16" id="KW-1133">Transmembrane helix</keyword>
<keyword evidence="8" id="KW-0106">Calcium</keyword>
<gene>
    <name evidence="18" type="ORF">MGAL_10B092345B</name>
</gene>
<proteinExistence type="predicted"/>
<feature type="transmembrane region" description="Helical" evidence="16">
    <location>
        <begin position="1040"/>
        <end position="1058"/>
    </location>
</feature>
<keyword evidence="6" id="KW-0479">Metal-binding</keyword>
<dbReference type="EMBL" id="UYJE01004601">
    <property type="protein sequence ID" value="VDI29562.1"/>
    <property type="molecule type" value="Genomic_DNA"/>
</dbReference>
<dbReference type="PROSITE" id="PS50234">
    <property type="entry name" value="VWFA"/>
    <property type="match status" value="1"/>
</dbReference>
<dbReference type="GO" id="GO:0005891">
    <property type="term" value="C:voltage-gated calcium channel complex"/>
    <property type="evidence" value="ECO:0007669"/>
    <property type="project" value="TreeGrafter"/>
</dbReference>
<dbReference type="GO" id="GO:0046872">
    <property type="term" value="F:metal ion binding"/>
    <property type="evidence" value="ECO:0007669"/>
    <property type="project" value="UniProtKB-KW"/>
</dbReference>
<dbReference type="InterPro" id="IPR051173">
    <property type="entry name" value="Ca_channel_alpha-2/delta"/>
</dbReference>
<evidence type="ECO:0000256" key="5">
    <source>
        <dbReference type="ARBA" id="ARBA00022692"/>
    </source>
</evidence>
<dbReference type="GO" id="GO:0005245">
    <property type="term" value="F:voltage-gated calcium channel activity"/>
    <property type="evidence" value="ECO:0007669"/>
    <property type="project" value="TreeGrafter"/>
</dbReference>
<feature type="transmembrane region" description="Helical" evidence="16">
    <location>
        <begin position="12"/>
        <end position="31"/>
    </location>
</feature>
<dbReference type="Pfam" id="PF08399">
    <property type="entry name" value="VWA_N"/>
    <property type="match status" value="1"/>
</dbReference>
<dbReference type="PANTHER" id="PTHR10166">
    <property type="entry name" value="VOLTAGE-DEPENDENT CALCIUM CHANNEL SUBUNIT ALPHA-2/DELTA-RELATED"/>
    <property type="match status" value="1"/>
</dbReference>
<dbReference type="SUPFAM" id="SSF53300">
    <property type="entry name" value="vWA-like"/>
    <property type="match status" value="1"/>
</dbReference>
<evidence type="ECO:0000256" key="4">
    <source>
        <dbReference type="ARBA" id="ARBA00022673"/>
    </source>
</evidence>
<comment type="caution">
    <text evidence="18">The sequence shown here is derived from an EMBL/GenBank/DDBJ whole genome shotgun (WGS) entry which is preliminary data.</text>
</comment>
<evidence type="ECO:0000313" key="18">
    <source>
        <dbReference type="EMBL" id="VDI29562.1"/>
    </source>
</evidence>
<dbReference type="InterPro" id="IPR013608">
    <property type="entry name" value="VWA_N"/>
</dbReference>
<keyword evidence="15" id="KW-0407">Ion channel</keyword>
<keyword evidence="2" id="KW-0813">Transport</keyword>
<keyword evidence="4" id="KW-0107">Calcium channel</keyword>
<dbReference type="Pfam" id="PF08473">
    <property type="entry name" value="VGCC_alpha2"/>
    <property type="match status" value="1"/>
</dbReference>
<evidence type="ECO:0000259" key="17">
    <source>
        <dbReference type="PROSITE" id="PS50234"/>
    </source>
</evidence>
<comment type="subcellular location">
    <subcellularLocation>
        <location evidence="1">Membrane</location>
        <topology evidence="1">Single-pass type I membrane protein</topology>
    </subcellularLocation>
</comment>
<reference evidence="18" key="1">
    <citation type="submission" date="2018-11" db="EMBL/GenBank/DDBJ databases">
        <authorList>
            <person name="Alioto T."/>
            <person name="Alioto T."/>
        </authorList>
    </citation>
    <scope>NUCLEOTIDE SEQUENCE</scope>
</reference>
<evidence type="ECO:0000256" key="15">
    <source>
        <dbReference type="ARBA" id="ARBA00023303"/>
    </source>
</evidence>
<keyword evidence="14" id="KW-0325">Glycoprotein</keyword>
<evidence type="ECO:0000256" key="2">
    <source>
        <dbReference type="ARBA" id="ARBA00022448"/>
    </source>
</evidence>